<evidence type="ECO:0000256" key="4">
    <source>
        <dbReference type="ARBA" id="ARBA00022989"/>
    </source>
</evidence>
<sequence>MEAVVDVAYSLLLLPRLNSAAILLVLSIVKPSVDKSGGGSWSYVASGAARRARRPLLWLAHARSRLEPAIRELHRRHGPVLTLGFLSPRPAIFVSGRAVSHRALVQRGTAFASRPPAIAPFCVLTTGQCTVSSAPYGPLWRSLRRNLTSGVLHPSRVPCFAPARRWALALLASNLASRGEGGGAAVAVVECLQFAMFALLSCMCFGQRLPGDRVRQIEAVQRELFSSYIAFQVFAFCPVITKRRRWGKVLSIRRRQEELFLPLIRARRERDSSMTNGDGEGLSYCYIDTLLGHRLPKEEGERALTDGEMWIMANVVKHPKIQAKLLTEINAVVAADDNGKEQVAEEVLGAMPYLKAVVMEGLRRHPPAHFLLSHAASEETSLDGFRVPARTPITTQYELLGGRCRAGQDRVEPSRRVQAGEVRQRGPDGRSG</sequence>
<keyword evidence="4" id="KW-1133">Transmembrane helix</keyword>
<proteinExistence type="predicted"/>
<dbReference type="Gramene" id="OPUNC04G26610.1">
    <property type="protein sequence ID" value="OPUNC04G26610.1"/>
    <property type="gene ID" value="OPUNC04G26610"/>
</dbReference>
<dbReference type="InterPro" id="IPR051103">
    <property type="entry name" value="Plant_metabolite_P450s"/>
</dbReference>
<name>A0A0E0KWL2_ORYPU</name>
<protein>
    <recommendedName>
        <fullName evidence="9">Cytochrome P450</fullName>
    </recommendedName>
</protein>
<feature type="compositionally biased region" description="Basic and acidic residues" evidence="6">
    <location>
        <begin position="422"/>
        <end position="432"/>
    </location>
</feature>
<feature type="compositionally biased region" description="Basic and acidic residues" evidence="6">
    <location>
        <begin position="406"/>
        <end position="415"/>
    </location>
</feature>
<dbReference type="HOGENOM" id="CLU_001570_10_0_1"/>
<comment type="subcellular location">
    <subcellularLocation>
        <location evidence="1">Membrane</location>
        <topology evidence="1">Single-pass membrane protein</topology>
    </subcellularLocation>
</comment>
<accession>A0A0E0KWL2</accession>
<dbReference type="GO" id="GO:0020037">
    <property type="term" value="F:heme binding"/>
    <property type="evidence" value="ECO:0007669"/>
    <property type="project" value="InterPro"/>
</dbReference>
<dbReference type="Gene3D" id="1.10.630.10">
    <property type="entry name" value="Cytochrome P450"/>
    <property type="match status" value="2"/>
</dbReference>
<keyword evidence="3" id="KW-0479">Metal-binding</keyword>
<dbReference type="AlphaFoldDB" id="A0A0E0KWL2"/>
<dbReference type="OMA" id="EMWIMAN"/>
<dbReference type="SUPFAM" id="SSF48264">
    <property type="entry name" value="Cytochrome P450"/>
    <property type="match status" value="1"/>
</dbReference>
<evidence type="ECO:0000313" key="8">
    <source>
        <dbReference type="Proteomes" id="UP000026962"/>
    </source>
</evidence>
<dbReference type="GO" id="GO:0016020">
    <property type="term" value="C:membrane"/>
    <property type="evidence" value="ECO:0007669"/>
    <property type="project" value="UniProtKB-SubCell"/>
</dbReference>
<dbReference type="eggNOG" id="KOG0156">
    <property type="taxonomic scope" value="Eukaryota"/>
</dbReference>
<organism evidence="7">
    <name type="scientific">Oryza punctata</name>
    <name type="common">Red rice</name>
    <dbReference type="NCBI Taxonomy" id="4537"/>
    <lineage>
        <taxon>Eukaryota</taxon>
        <taxon>Viridiplantae</taxon>
        <taxon>Streptophyta</taxon>
        <taxon>Embryophyta</taxon>
        <taxon>Tracheophyta</taxon>
        <taxon>Spermatophyta</taxon>
        <taxon>Magnoliopsida</taxon>
        <taxon>Liliopsida</taxon>
        <taxon>Poales</taxon>
        <taxon>Poaceae</taxon>
        <taxon>BOP clade</taxon>
        <taxon>Oryzoideae</taxon>
        <taxon>Oryzeae</taxon>
        <taxon>Oryzinae</taxon>
        <taxon>Oryza</taxon>
    </lineage>
</organism>
<dbReference type="Proteomes" id="UP000026962">
    <property type="component" value="Chromosome 4"/>
</dbReference>
<reference evidence="7" key="2">
    <citation type="submission" date="2018-05" db="EMBL/GenBank/DDBJ databases">
        <title>OpunRS2 (Oryza punctata Reference Sequence Version 2).</title>
        <authorList>
            <person name="Zhang J."/>
            <person name="Kudrna D."/>
            <person name="Lee S."/>
            <person name="Talag J."/>
            <person name="Welchert J."/>
            <person name="Wing R.A."/>
        </authorList>
    </citation>
    <scope>NUCLEOTIDE SEQUENCE [LARGE SCALE GENOMIC DNA]</scope>
</reference>
<evidence type="ECO:0000256" key="2">
    <source>
        <dbReference type="ARBA" id="ARBA00022692"/>
    </source>
</evidence>
<dbReference type="InterPro" id="IPR001128">
    <property type="entry name" value="Cyt_P450"/>
</dbReference>
<dbReference type="Pfam" id="PF00067">
    <property type="entry name" value="p450"/>
    <property type="match status" value="2"/>
</dbReference>
<dbReference type="InterPro" id="IPR036396">
    <property type="entry name" value="Cyt_P450_sf"/>
</dbReference>
<dbReference type="PANTHER" id="PTHR24298:SF825">
    <property type="entry name" value="CYTOCHROME P450 89A2"/>
    <property type="match status" value="1"/>
</dbReference>
<dbReference type="STRING" id="4537.A0A0E0KWL2"/>
<evidence type="ECO:0000313" key="7">
    <source>
        <dbReference type="EnsemblPlants" id="OPUNC04G26610.1"/>
    </source>
</evidence>
<dbReference type="PANTHER" id="PTHR24298">
    <property type="entry name" value="FLAVONOID 3'-MONOOXYGENASE-RELATED"/>
    <property type="match status" value="1"/>
</dbReference>
<dbReference type="EnsemblPlants" id="OPUNC04G26610.1">
    <property type="protein sequence ID" value="OPUNC04G26610.1"/>
    <property type="gene ID" value="OPUNC04G26610"/>
</dbReference>
<evidence type="ECO:0000256" key="6">
    <source>
        <dbReference type="SAM" id="MobiDB-lite"/>
    </source>
</evidence>
<reference evidence="7" key="1">
    <citation type="submission" date="2015-04" db="UniProtKB">
        <authorList>
            <consortium name="EnsemblPlants"/>
        </authorList>
    </citation>
    <scope>IDENTIFICATION</scope>
</reference>
<evidence type="ECO:0000256" key="1">
    <source>
        <dbReference type="ARBA" id="ARBA00004167"/>
    </source>
</evidence>
<feature type="region of interest" description="Disordered" evidence="6">
    <location>
        <begin position="405"/>
        <end position="432"/>
    </location>
</feature>
<dbReference type="GO" id="GO:0005506">
    <property type="term" value="F:iron ion binding"/>
    <property type="evidence" value="ECO:0007669"/>
    <property type="project" value="InterPro"/>
</dbReference>
<evidence type="ECO:0000256" key="3">
    <source>
        <dbReference type="ARBA" id="ARBA00022723"/>
    </source>
</evidence>
<evidence type="ECO:0008006" key="9">
    <source>
        <dbReference type="Google" id="ProtNLM"/>
    </source>
</evidence>
<keyword evidence="8" id="KW-1185">Reference proteome</keyword>
<keyword evidence="2" id="KW-0812">Transmembrane</keyword>
<evidence type="ECO:0000256" key="5">
    <source>
        <dbReference type="ARBA" id="ARBA00023136"/>
    </source>
</evidence>
<keyword evidence="5" id="KW-0472">Membrane</keyword>
<dbReference type="GO" id="GO:0016709">
    <property type="term" value="F:oxidoreductase activity, acting on paired donors, with incorporation or reduction of molecular oxygen, NAD(P)H as one donor, and incorporation of one atom of oxygen"/>
    <property type="evidence" value="ECO:0007669"/>
    <property type="project" value="TreeGrafter"/>
</dbReference>